<comment type="similarity">
    <text evidence="1">Belongs to the LacAB/RpiB family.</text>
</comment>
<dbReference type="PANTHER" id="PTHR30345">
    <property type="entry name" value="RIBOSE-5-PHOSPHATE ISOMERASE B"/>
    <property type="match status" value="1"/>
</dbReference>
<dbReference type="InterPro" id="IPR036569">
    <property type="entry name" value="RpiB_LacA_LacB_sf"/>
</dbReference>
<evidence type="ECO:0008006" key="4">
    <source>
        <dbReference type="Google" id="ProtNLM"/>
    </source>
</evidence>
<dbReference type="InterPro" id="IPR003500">
    <property type="entry name" value="RpiB_LacA_LacB"/>
</dbReference>
<dbReference type="Gene3D" id="3.40.1400.10">
    <property type="entry name" value="Sugar-phosphate isomerase, RpiB/LacA/LacB"/>
    <property type="match status" value="1"/>
</dbReference>
<dbReference type="SUPFAM" id="SSF89623">
    <property type="entry name" value="Ribose/Galactose isomerase RpiB/AlsB"/>
    <property type="match status" value="1"/>
</dbReference>
<dbReference type="GO" id="GO:0004751">
    <property type="term" value="F:ribose-5-phosphate isomerase activity"/>
    <property type="evidence" value="ECO:0007669"/>
    <property type="project" value="TreeGrafter"/>
</dbReference>
<proteinExistence type="inferred from homology"/>
<name>A0A1G2BNG5_9BACT</name>
<dbReference type="GO" id="GO:0019316">
    <property type="term" value="P:D-allose catabolic process"/>
    <property type="evidence" value="ECO:0007669"/>
    <property type="project" value="TreeGrafter"/>
</dbReference>
<dbReference type="Pfam" id="PF02502">
    <property type="entry name" value="LacAB_rpiB"/>
    <property type="match status" value="1"/>
</dbReference>
<sequence length="144" mass="16146">MLYLGADHNGYWLKEEIKEYLAKHKIPFRDAGAAKHDKNDDYPLYALKVARRVKEGDLGILLCGSGNGMAIVANKLRGIRAALAPSVFSARKAREDDHANVLVLSAWETNVEKARRIVATWLSTRPSKAARHLRRIRAIGRMGR</sequence>
<gene>
    <name evidence="2" type="ORF">A2677_01210</name>
</gene>
<dbReference type="AlphaFoldDB" id="A0A1G2BNG5"/>
<dbReference type="NCBIfam" id="TIGR00689">
    <property type="entry name" value="rpiB_lacA_lacB"/>
    <property type="match status" value="1"/>
</dbReference>
<evidence type="ECO:0000313" key="3">
    <source>
        <dbReference type="Proteomes" id="UP000177817"/>
    </source>
</evidence>
<comment type="caution">
    <text evidence="2">The sequence shown here is derived from an EMBL/GenBank/DDBJ whole genome shotgun (WGS) entry which is preliminary data.</text>
</comment>
<organism evidence="2 3">
    <name type="scientific">Candidatus Komeilibacteria bacterium RIFCSPHIGHO2_01_FULL_52_14</name>
    <dbReference type="NCBI Taxonomy" id="1798549"/>
    <lineage>
        <taxon>Bacteria</taxon>
        <taxon>Candidatus Komeiliibacteriota</taxon>
    </lineage>
</organism>
<dbReference type="Proteomes" id="UP000177817">
    <property type="component" value="Unassembled WGS sequence"/>
</dbReference>
<reference evidence="2 3" key="1">
    <citation type="journal article" date="2016" name="Nat. Commun.">
        <title>Thousands of microbial genomes shed light on interconnected biogeochemical processes in an aquifer system.</title>
        <authorList>
            <person name="Anantharaman K."/>
            <person name="Brown C.T."/>
            <person name="Hug L.A."/>
            <person name="Sharon I."/>
            <person name="Castelle C.J."/>
            <person name="Probst A.J."/>
            <person name="Thomas B.C."/>
            <person name="Singh A."/>
            <person name="Wilkins M.J."/>
            <person name="Karaoz U."/>
            <person name="Brodie E.L."/>
            <person name="Williams K.H."/>
            <person name="Hubbard S.S."/>
            <person name="Banfield J.F."/>
        </authorList>
    </citation>
    <scope>NUCLEOTIDE SEQUENCE [LARGE SCALE GENOMIC DNA]</scope>
</reference>
<dbReference type="PANTHER" id="PTHR30345:SF0">
    <property type="entry name" value="DNA DAMAGE-REPAIR_TOLERATION PROTEIN DRT102"/>
    <property type="match status" value="1"/>
</dbReference>
<dbReference type="GO" id="GO:0009052">
    <property type="term" value="P:pentose-phosphate shunt, non-oxidative branch"/>
    <property type="evidence" value="ECO:0007669"/>
    <property type="project" value="TreeGrafter"/>
</dbReference>
<evidence type="ECO:0000313" key="2">
    <source>
        <dbReference type="EMBL" id="OGY90306.1"/>
    </source>
</evidence>
<accession>A0A1G2BNG5</accession>
<dbReference type="NCBIfam" id="NF004051">
    <property type="entry name" value="PRK05571.1"/>
    <property type="match status" value="1"/>
</dbReference>
<evidence type="ECO:0000256" key="1">
    <source>
        <dbReference type="ARBA" id="ARBA00008754"/>
    </source>
</evidence>
<protein>
    <recommendedName>
        <fullName evidence="4">Ribose 5-phosphate isomerase B</fullName>
    </recommendedName>
</protein>
<dbReference type="EMBL" id="MHKK01000012">
    <property type="protein sequence ID" value="OGY90306.1"/>
    <property type="molecule type" value="Genomic_DNA"/>
</dbReference>
<dbReference type="PIRSF" id="PIRSF005384">
    <property type="entry name" value="RpiB_LacA_B"/>
    <property type="match status" value="1"/>
</dbReference>